<dbReference type="NCBIfam" id="TIGR00229">
    <property type="entry name" value="sensory_box"/>
    <property type="match status" value="1"/>
</dbReference>
<dbReference type="InterPro" id="IPR003018">
    <property type="entry name" value="GAF"/>
</dbReference>
<dbReference type="Gene3D" id="3.20.20.450">
    <property type="entry name" value="EAL domain"/>
    <property type="match status" value="1"/>
</dbReference>
<reference evidence="5" key="1">
    <citation type="journal article" date="2015" name="Nature">
        <title>Complex archaea that bridge the gap between prokaryotes and eukaryotes.</title>
        <authorList>
            <person name="Spang A."/>
            <person name="Saw J.H."/>
            <person name="Jorgensen S.L."/>
            <person name="Zaremba-Niedzwiedzka K."/>
            <person name="Martijn J."/>
            <person name="Lind A.E."/>
            <person name="van Eijk R."/>
            <person name="Schleper C."/>
            <person name="Guy L."/>
            <person name="Ettema T.J."/>
        </authorList>
    </citation>
    <scope>NUCLEOTIDE SEQUENCE</scope>
</reference>
<dbReference type="SUPFAM" id="SSF55781">
    <property type="entry name" value="GAF domain-like"/>
    <property type="match status" value="1"/>
</dbReference>
<evidence type="ECO:0000259" key="1">
    <source>
        <dbReference type="PROSITE" id="PS50112"/>
    </source>
</evidence>
<dbReference type="Gene3D" id="3.30.450.20">
    <property type="entry name" value="PAS domain"/>
    <property type="match status" value="1"/>
</dbReference>
<feature type="domain" description="PAC" evidence="2">
    <location>
        <begin position="217"/>
        <end position="267"/>
    </location>
</feature>
<comment type="caution">
    <text evidence="5">The sequence shown here is derived from an EMBL/GenBank/DDBJ whole genome shotgun (WGS) entry which is preliminary data.</text>
</comment>
<feature type="domain" description="EAL" evidence="3">
    <location>
        <begin position="436"/>
        <end position="689"/>
    </location>
</feature>
<dbReference type="InterPro" id="IPR043128">
    <property type="entry name" value="Rev_trsase/Diguanyl_cyclase"/>
</dbReference>
<gene>
    <name evidence="5" type="ORF">LCGC14_0686500</name>
</gene>
<feature type="domain" description="GGDEF" evidence="4">
    <location>
        <begin position="295"/>
        <end position="427"/>
    </location>
</feature>
<dbReference type="InterPro" id="IPR029016">
    <property type="entry name" value="GAF-like_dom_sf"/>
</dbReference>
<dbReference type="CDD" id="cd01949">
    <property type="entry name" value="GGDEF"/>
    <property type="match status" value="1"/>
</dbReference>
<dbReference type="InterPro" id="IPR035965">
    <property type="entry name" value="PAS-like_dom_sf"/>
</dbReference>
<feature type="domain" description="PAS" evidence="1">
    <location>
        <begin position="140"/>
        <end position="209"/>
    </location>
</feature>
<dbReference type="Gene3D" id="3.30.70.270">
    <property type="match status" value="1"/>
</dbReference>
<dbReference type="PROSITE" id="PS50112">
    <property type="entry name" value="PAS"/>
    <property type="match status" value="1"/>
</dbReference>
<dbReference type="CDD" id="cd00130">
    <property type="entry name" value="PAS"/>
    <property type="match status" value="1"/>
</dbReference>
<sequence length="691" mass="76877">NRLVELAARIFKVPIVLISLVAKDRQFFKAKVGLEVCETSREVSFCAHALVQDEVLYIPDALNDSRFSSNALVLGPPFIRFYAGQQLVAPNGDKLGTLCLIDSQPRATFSDVDSKNLKDLTALIMDQMEMRRLESSQAMSQARFENIAATSPDAIICTDMEGNITFWNNSAQRLFGYTELEVKNKSCEILVPKALRQIFHADIEALKQGGKLRFANQTIELSGLHKDGTEFPAEFSFSTWDEGNSVCIGAIVRDITERRLNEKRLLRMASVDELSGLPNRNAWRQCINETLSDGKLATILLIDLDGFKEINDTLGHSAGDAVLKEVAVRLQSVCHNSIISARLGGDEFVTLLMGNDPDKAIDIAQHLLTTFSAPFMFADQSIEIGASIGISMSPMHGRNAEELLGAADLALYKAKAAGKGRQELFIPAIRELQVAQRAFELELRLAFEETQYELFYQPQFDTKTQQLTGAEALIRWNHPTRGLLSPASFIDILGEKPFAADVGQWILQTACEQAVKWRADIPNFQIGVNLFEAQMRSLQLPSEIQNILNETGLPAKALELEIVENILLHHDELTLKLLHKLRNLGVGLAFDDYGTGFASLSLLKRYPVSRLKIDRSFVRDLATDKEDVAVVKAIIYLANSFNLEVVAEGVETQSQLDFLLANECSQVQGYLFGKPVSASEFYKKFISKHPD</sequence>
<dbReference type="Pfam" id="PF00990">
    <property type="entry name" value="GGDEF"/>
    <property type="match status" value="1"/>
</dbReference>
<organism evidence="5">
    <name type="scientific">marine sediment metagenome</name>
    <dbReference type="NCBI Taxonomy" id="412755"/>
    <lineage>
        <taxon>unclassified sequences</taxon>
        <taxon>metagenomes</taxon>
        <taxon>ecological metagenomes</taxon>
    </lineage>
</organism>
<dbReference type="AlphaFoldDB" id="A0A0F9T7Z9"/>
<dbReference type="InterPro" id="IPR029787">
    <property type="entry name" value="Nucleotide_cyclase"/>
</dbReference>
<dbReference type="Pfam" id="PF00563">
    <property type="entry name" value="EAL"/>
    <property type="match status" value="1"/>
</dbReference>
<dbReference type="InterPro" id="IPR052155">
    <property type="entry name" value="Biofilm_reg_signaling"/>
</dbReference>
<dbReference type="SUPFAM" id="SSF55073">
    <property type="entry name" value="Nucleotide cyclase"/>
    <property type="match status" value="1"/>
</dbReference>
<protein>
    <submittedName>
        <fullName evidence="5">Uncharacterized protein</fullName>
    </submittedName>
</protein>
<dbReference type="SMART" id="SM00086">
    <property type="entry name" value="PAC"/>
    <property type="match status" value="1"/>
</dbReference>
<dbReference type="SUPFAM" id="SSF141868">
    <property type="entry name" value="EAL domain-like"/>
    <property type="match status" value="1"/>
</dbReference>
<dbReference type="Pfam" id="PF01590">
    <property type="entry name" value="GAF"/>
    <property type="match status" value="1"/>
</dbReference>
<dbReference type="NCBIfam" id="TIGR00254">
    <property type="entry name" value="GGDEF"/>
    <property type="match status" value="1"/>
</dbReference>
<dbReference type="SUPFAM" id="SSF55785">
    <property type="entry name" value="PYP-like sensor domain (PAS domain)"/>
    <property type="match status" value="1"/>
</dbReference>
<dbReference type="EMBL" id="LAZR01001411">
    <property type="protein sequence ID" value="KKN45111.1"/>
    <property type="molecule type" value="Genomic_DNA"/>
</dbReference>
<feature type="non-terminal residue" evidence="5">
    <location>
        <position position="1"/>
    </location>
</feature>
<dbReference type="Pfam" id="PF13426">
    <property type="entry name" value="PAS_9"/>
    <property type="match status" value="1"/>
</dbReference>
<dbReference type="InterPro" id="IPR000160">
    <property type="entry name" value="GGDEF_dom"/>
</dbReference>
<dbReference type="SMART" id="SM00052">
    <property type="entry name" value="EAL"/>
    <property type="match status" value="1"/>
</dbReference>
<dbReference type="InterPro" id="IPR000700">
    <property type="entry name" value="PAS-assoc_C"/>
</dbReference>
<evidence type="ECO:0000313" key="5">
    <source>
        <dbReference type="EMBL" id="KKN45111.1"/>
    </source>
</evidence>
<dbReference type="PROSITE" id="PS50113">
    <property type="entry name" value="PAC"/>
    <property type="match status" value="1"/>
</dbReference>
<dbReference type="PROSITE" id="PS50883">
    <property type="entry name" value="EAL"/>
    <property type="match status" value="1"/>
</dbReference>
<dbReference type="InterPro" id="IPR000014">
    <property type="entry name" value="PAS"/>
</dbReference>
<dbReference type="InterPro" id="IPR001633">
    <property type="entry name" value="EAL_dom"/>
</dbReference>
<dbReference type="CDD" id="cd01948">
    <property type="entry name" value="EAL"/>
    <property type="match status" value="1"/>
</dbReference>
<dbReference type="PROSITE" id="PS50887">
    <property type="entry name" value="GGDEF"/>
    <property type="match status" value="1"/>
</dbReference>
<name>A0A0F9T7Z9_9ZZZZ</name>
<dbReference type="PANTHER" id="PTHR44757:SF2">
    <property type="entry name" value="BIOFILM ARCHITECTURE MAINTENANCE PROTEIN MBAA"/>
    <property type="match status" value="1"/>
</dbReference>
<dbReference type="InterPro" id="IPR035919">
    <property type="entry name" value="EAL_sf"/>
</dbReference>
<dbReference type="PANTHER" id="PTHR44757">
    <property type="entry name" value="DIGUANYLATE CYCLASE DGCP"/>
    <property type="match status" value="1"/>
</dbReference>
<evidence type="ECO:0000259" key="2">
    <source>
        <dbReference type="PROSITE" id="PS50113"/>
    </source>
</evidence>
<dbReference type="SMART" id="SM00091">
    <property type="entry name" value="PAS"/>
    <property type="match status" value="1"/>
</dbReference>
<proteinExistence type="predicted"/>
<evidence type="ECO:0000259" key="3">
    <source>
        <dbReference type="PROSITE" id="PS50883"/>
    </source>
</evidence>
<accession>A0A0F9T7Z9</accession>
<evidence type="ECO:0000259" key="4">
    <source>
        <dbReference type="PROSITE" id="PS50887"/>
    </source>
</evidence>
<dbReference type="Gene3D" id="3.30.450.40">
    <property type="match status" value="1"/>
</dbReference>
<dbReference type="SMART" id="SM00267">
    <property type="entry name" value="GGDEF"/>
    <property type="match status" value="1"/>
</dbReference>
<dbReference type="InterPro" id="IPR001610">
    <property type="entry name" value="PAC"/>
</dbReference>